<gene>
    <name evidence="2" type="ORF">LOC68_05655</name>
</gene>
<dbReference type="RefSeq" id="WP_230216629.1">
    <property type="nucleotide sequence ID" value="NZ_JAJKFT010000004.1"/>
</dbReference>
<keyword evidence="3" id="KW-1185">Reference proteome</keyword>
<dbReference type="SUPFAM" id="SSF110857">
    <property type="entry name" value="Gamma-glutamyl cyclotransferase-like"/>
    <property type="match status" value="1"/>
</dbReference>
<reference evidence="2" key="1">
    <citation type="submission" date="2021-11" db="EMBL/GenBank/DDBJ databases">
        <title>Genome sequence.</title>
        <authorList>
            <person name="Sun Q."/>
        </authorList>
    </citation>
    <scope>NUCLEOTIDE SEQUENCE</scope>
    <source>
        <strain evidence="2">JC732</strain>
    </source>
</reference>
<dbReference type="Proteomes" id="UP001139103">
    <property type="component" value="Unassembled WGS sequence"/>
</dbReference>
<dbReference type="InterPro" id="IPR009288">
    <property type="entry name" value="AIG2-like_dom"/>
</dbReference>
<feature type="domain" description="Gamma-glutamylcyclotransferase AIG2-like" evidence="1">
    <location>
        <begin position="8"/>
        <end position="111"/>
    </location>
</feature>
<dbReference type="InterPro" id="IPR036568">
    <property type="entry name" value="GGCT-like_sf"/>
</dbReference>
<sequence length="135" mass="15596">MANEIAAMFAYGTLKRGEEREKFWPARPLTVVTAFTQGRLYELGEFPGLIRGEDRIQGELWIFKHRDIVRVIEALDVVEDYPRLYLREEFACETFDGQPISATAYVYAQPAKLTDAMRILPNEQGVVNWKPQSRL</sequence>
<accession>A0A9X1MKB2</accession>
<organism evidence="2 3">
    <name type="scientific">Blastopirellula sediminis</name>
    <dbReference type="NCBI Taxonomy" id="2894196"/>
    <lineage>
        <taxon>Bacteria</taxon>
        <taxon>Pseudomonadati</taxon>
        <taxon>Planctomycetota</taxon>
        <taxon>Planctomycetia</taxon>
        <taxon>Pirellulales</taxon>
        <taxon>Pirellulaceae</taxon>
        <taxon>Blastopirellula</taxon>
    </lineage>
</organism>
<evidence type="ECO:0000313" key="3">
    <source>
        <dbReference type="Proteomes" id="UP001139103"/>
    </source>
</evidence>
<dbReference type="Gene3D" id="3.10.490.10">
    <property type="entry name" value="Gamma-glutamyl cyclotransferase-like"/>
    <property type="match status" value="1"/>
</dbReference>
<name>A0A9X1MKB2_9BACT</name>
<dbReference type="AlphaFoldDB" id="A0A9X1MKB2"/>
<evidence type="ECO:0000259" key="1">
    <source>
        <dbReference type="Pfam" id="PF06094"/>
    </source>
</evidence>
<dbReference type="InterPro" id="IPR013024">
    <property type="entry name" value="GGCT-like"/>
</dbReference>
<dbReference type="Pfam" id="PF06094">
    <property type="entry name" value="GGACT"/>
    <property type="match status" value="1"/>
</dbReference>
<proteinExistence type="predicted"/>
<dbReference type="EMBL" id="JAJKFT010000004">
    <property type="protein sequence ID" value="MCC9627872.1"/>
    <property type="molecule type" value="Genomic_DNA"/>
</dbReference>
<evidence type="ECO:0000313" key="2">
    <source>
        <dbReference type="EMBL" id="MCC9627872.1"/>
    </source>
</evidence>
<protein>
    <submittedName>
        <fullName evidence="2">Gamma-glutamylcyclotransferase</fullName>
    </submittedName>
</protein>
<dbReference type="CDD" id="cd06661">
    <property type="entry name" value="GGCT_like"/>
    <property type="match status" value="1"/>
</dbReference>
<comment type="caution">
    <text evidence="2">The sequence shown here is derived from an EMBL/GenBank/DDBJ whole genome shotgun (WGS) entry which is preliminary data.</text>
</comment>